<feature type="region of interest" description="Disordered" evidence="1">
    <location>
        <begin position="296"/>
        <end position="372"/>
    </location>
</feature>
<dbReference type="Proteomes" id="UP001151582">
    <property type="component" value="Unassembled WGS sequence"/>
</dbReference>
<reference evidence="2" key="1">
    <citation type="submission" date="2022-07" db="EMBL/GenBank/DDBJ databases">
        <title>Phylogenomic reconstructions and comparative analyses of Kickxellomycotina fungi.</title>
        <authorList>
            <person name="Reynolds N.K."/>
            <person name="Stajich J.E."/>
            <person name="Barry K."/>
            <person name="Grigoriev I.V."/>
            <person name="Crous P."/>
            <person name="Smith M.E."/>
        </authorList>
    </citation>
    <scope>NUCLEOTIDE SEQUENCE</scope>
    <source>
        <strain evidence="2">RSA 567</strain>
    </source>
</reference>
<evidence type="ECO:0000256" key="1">
    <source>
        <dbReference type="SAM" id="MobiDB-lite"/>
    </source>
</evidence>
<feature type="compositionally biased region" description="Polar residues" evidence="1">
    <location>
        <begin position="325"/>
        <end position="335"/>
    </location>
</feature>
<feature type="compositionally biased region" description="Low complexity" evidence="1">
    <location>
        <begin position="353"/>
        <end position="372"/>
    </location>
</feature>
<evidence type="ECO:0000313" key="3">
    <source>
        <dbReference type="Proteomes" id="UP001151582"/>
    </source>
</evidence>
<dbReference type="OrthoDB" id="5585170at2759"/>
<feature type="compositionally biased region" description="Basic and acidic residues" evidence="1">
    <location>
        <begin position="131"/>
        <end position="140"/>
    </location>
</feature>
<organism evidence="2 3">
    <name type="scientific">Dimargaris verticillata</name>
    <dbReference type="NCBI Taxonomy" id="2761393"/>
    <lineage>
        <taxon>Eukaryota</taxon>
        <taxon>Fungi</taxon>
        <taxon>Fungi incertae sedis</taxon>
        <taxon>Zoopagomycota</taxon>
        <taxon>Kickxellomycotina</taxon>
        <taxon>Dimargaritomycetes</taxon>
        <taxon>Dimargaritales</taxon>
        <taxon>Dimargaritaceae</taxon>
        <taxon>Dimargaris</taxon>
    </lineage>
</organism>
<feature type="region of interest" description="Disordered" evidence="1">
    <location>
        <begin position="386"/>
        <end position="437"/>
    </location>
</feature>
<feature type="compositionally biased region" description="Low complexity" evidence="1">
    <location>
        <begin position="156"/>
        <end position="167"/>
    </location>
</feature>
<feature type="compositionally biased region" description="Low complexity" evidence="1">
    <location>
        <begin position="401"/>
        <end position="414"/>
    </location>
</feature>
<feature type="compositionally biased region" description="Polar residues" evidence="1">
    <location>
        <begin position="419"/>
        <end position="437"/>
    </location>
</feature>
<feature type="region of interest" description="Disordered" evidence="1">
    <location>
        <begin position="131"/>
        <end position="168"/>
    </location>
</feature>
<feature type="compositionally biased region" description="Basic residues" evidence="1">
    <location>
        <begin position="296"/>
        <end position="310"/>
    </location>
</feature>
<sequence>MDPERVTGSPPLPPPTNGSRPLVVARPAPLPVPLSNKADCLAAPTTRPLYAEFHPPALRPYSPSLDGRLSNTSRLSLLANYDPYLSSPNDSDDELSQFLPEAGNDTTWTPSSRSWDLDDDIHVLAERYKQTHQPEPHDLSSTDTHYPTPVTLARHPPTTTKPTWTPKPKTHARVLSMLEAEHKPATKDLEYEYEMTRSMKLASVEDWINRADMVRPEEPSGPLPVRTDFTVRVPSRLRMAEEVTPRETSMAYSPAASVHSSPGIRPVSNLTMLSPAAVRCKRKATDDKFEPYPTALHKRRATSPARRRHSTASGFSPYTGGHPSLGTSLPSTTLPIGSPISKYMGRTGHRRQSSGSGWSASTSTPTEPLTLPMGTSTMPGFSGTMFSPHSPRSPGTPFTFSAARSRSGSRSNGRPMSFYNMQNTSGTFSQMSLDEAE</sequence>
<accession>A0A9W8B4Q4</accession>
<comment type="caution">
    <text evidence="2">The sequence shown here is derived from an EMBL/GenBank/DDBJ whole genome shotgun (WGS) entry which is preliminary data.</text>
</comment>
<evidence type="ECO:0000313" key="2">
    <source>
        <dbReference type="EMBL" id="KAJ1983189.1"/>
    </source>
</evidence>
<keyword evidence="3" id="KW-1185">Reference proteome</keyword>
<gene>
    <name evidence="2" type="ORF">H4R34_001434</name>
</gene>
<name>A0A9W8B4Q4_9FUNG</name>
<proteinExistence type="predicted"/>
<dbReference type="EMBL" id="JANBQB010000066">
    <property type="protein sequence ID" value="KAJ1983189.1"/>
    <property type="molecule type" value="Genomic_DNA"/>
</dbReference>
<dbReference type="AlphaFoldDB" id="A0A9W8B4Q4"/>
<feature type="region of interest" description="Disordered" evidence="1">
    <location>
        <begin position="88"/>
        <end position="111"/>
    </location>
</feature>
<feature type="region of interest" description="Disordered" evidence="1">
    <location>
        <begin position="1"/>
        <end position="24"/>
    </location>
</feature>
<protein>
    <submittedName>
        <fullName evidence="2">Uncharacterized protein</fullName>
    </submittedName>
</protein>
<feature type="region of interest" description="Disordered" evidence="1">
    <location>
        <begin position="242"/>
        <end position="261"/>
    </location>
</feature>